<accession>A0A413RMX3</accession>
<evidence type="ECO:0000313" key="3">
    <source>
        <dbReference type="EMBL" id="RHA42330.1"/>
    </source>
</evidence>
<evidence type="ECO:0000313" key="4">
    <source>
        <dbReference type="Proteomes" id="UP000283374"/>
    </source>
</evidence>
<dbReference type="RefSeq" id="WP_118766777.1">
    <property type="nucleotide sequence ID" value="NZ_QWKP01000172.1"/>
</dbReference>
<evidence type="ECO:0000256" key="1">
    <source>
        <dbReference type="SAM" id="MobiDB-lite"/>
    </source>
</evidence>
<protein>
    <submittedName>
        <fullName evidence="3">Uncharacterized protein</fullName>
    </submittedName>
</protein>
<dbReference type="EMBL" id="QWKP01000172">
    <property type="protein sequence ID" value="RHA42330.1"/>
    <property type="molecule type" value="Genomic_DNA"/>
</dbReference>
<reference evidence="3 4" key="1">
    <citation type="submission" date="2018-08" db="EMBL/GenBank/DDBJ databases">
        <title>Cellulomonas rhizosphaerae sp. nov., a novel actinomycete isolated from soil.</title>
        <authorList>
            <person name="Tian Y."/>
        </authorList>
    </citation>
    <scope>NUCLEOTIDE SEQUENCE [LARGE SCALE GENOMIC DNA]</scope>
    <source>
        <strain evidence="3 4">NEAU-TCZ24</strain>
    </source>
</reference>
<proteinExistence type="predicted"/>
<dbReference type="AlphaFoldDB" id="A0A413RMX3"/>
<feature type="compositionally biased region" description="Polar residues" evidence="1">
    <location>
        <begin position="46"/>
        <end position="58"/>
    </location>
</feature>
<keyword evidence="2" id="KW-1133">Transmembrane helix</keyword>
<gene>
    <name evidence="3" type="ORF">D1825_07295</name>
</gene>
<evidence type="ECO:0000256" key="2">
    <source>
        <dbReference type="SAM" id="Phobius"/>
    </source>
</evidence>
<name>A0A413RMX3_9CELL</name>
<comment type="caution">
    <text evidence="3">The sequence shown here is derived from an EMBL/GenBank/DDBJ whole genome shotgun (WGS) entry which is preliminary data.</text>
</comment>
<feature type="compositionally biased region" description="Pro residues" evidence="1">
    <location>
        <begin position="81"/>
        <end position="94"/>
    </location>
</feature>
<feature type="region of interest" description="Disordered" evidence="1">
    <location>
        <begin position="45"/>
        <end position="94"/>
    </location>
</feature>
<feature type="transmembrane region" description="Helical" evidence="2">
    <location>
        <begin position="21"/>
        <end position="41"/>
    </location>
</feature>
<organism evidence="3 4">
    <name type="scientific">Cellulomonas rhizosphaerae</name>
    <dbReference type="NCBI Taxonomy" id="2293719"/>
    <lineage>
        <taxon>Bacteria</taxon>
        <taxon>Bacillati</taxon>
        <taxon>Actinomycetota</taxon>
        <taxon>Actinomycetes</taxon>
        <taxon>Micrococcales</taxon>
        <taxon>Cellulomonadaceae</taxon>
        <taxon>Cellulomonas</taxon>
    </lineage>
</organism>
<keyword evidence="2" id="KW-0812">Transmembrane</keyword>
<keyword evidence="2" id="KW-0472">Membrane</keyword>
<sequence length="94" mass="9579">MPFSAGETTEGRRLIGADRATWVRLLAALGLAAAAATFPHVGWTSAEFTDSHGTSGVVQTAPDFDPDAPPPADDEPAAPTDEPPAPEDPPGTDG</sequence>
<keyword evidence="4" id="KW-1185">Reference proteome</keyword>
<dbReference type="Proteomes" id="UP000283374">
    <property type="component" value="Unassembled WGS sequence"/>
</dbReference>